<dbReference type="NCBIfam" id="TIGR04056">
    <property type="entry name" value="OMP_RagA_SusC"/>
    <property type="match status" value="1"/>
</dbReference>
<protein>
    <submittedName>
        <fullName evidence="2">TonB-linked SusC/RagA family outer membrane protein</fullName>
    </submittedName>
    <submittedName>
        <fullName evidence="3">TonB-linked outer membrane protein, SusC/RagA family</fullName>
    </submittedName>
</protein>
<dbReference type="InterPro" id="IPR037066">
    <property type="entry name" value="Plug_dom_sf"/>
</dbReference>
<gene>
    <name evidence="2" type="ORF">DSM01_1400</name>
    <name evidence="3" type="ORF">SAMN04487999_2109</name>
</gene>
<name>A0A1M5YCA2_9FLAO</name>
<dbReference type="Proteomes" id="UP000184240">
    <property type="component" value="Unassembled WGS sequence"/>
</dbReference>
<reference evidence="2 5" key="3">
    <citation type="submission" date="2018-07" db="EMBL/GenBank/DDBJ databases">
        <title>Leeuwenhoekiella genomics.</title>
        <authorList>
            <person name="Tahon G."/>
            <person name="Willems A."/>
        </authorList>
    </citation>
    <scope>NUCLEOTIDE SEQUENCE [LARGE SCALE GENOMIC DNA]</scope>
    <source>
        <strain evidence="2 5">LMG 24856</strain>
    </source>
</reference>
<evidence type="ECO:0000313" key="5">
    <source>
        <dbReference type="Proteomes" id="UP000290037"/>
    </source>
</evidence>
<reference evidence="4" key="1">
    <citation type="submission" date="2016-11" db="EMBL/GenBank/DDBJ databases">
        <authorList>
            <person name="Varghese N."/>
            <person name="Submissions S."/>
        </authorList>
    </citation>
    <scope>NUCLEOTIDE SEQUENCE [LARGE SCALE GENOMIC DNA]</scope>
    <source>
        <strain evidence="4">DSM 19859</strain>
    </source>
</reference>
<evidence type="ECO:0000313" key="2">
    <source>
        <dbReference type="EMBL" id="RXG30649.1"/>
    </source>
</evidence>
<dbReference type="SUPFAM" id="SSF56935">
    <property type="entry name" value="Porins"/>
    <property type="match status" value="1"/>
</dbReference>
<keyword evidence="5" id="KW-1185">Reference proteome</keyword>
<dbReference type="SUPFAM" id="SSF49464">
    <property type="entry name" value="Carboxypeptidase regulatory domain-like"/>
    <property type="match status" value="1"/>
</dbReference>
<accession>A0A1M5YCA2</accession>
<dbReference type="EMBL" id="FQXT01000003">
    <property type="protein sequence ID" value="SHI09665.1"/>
    <property type="molecule type" value="Genomic_DNA"/>
</dbReference>
<dbReference type="AlphaFoldDB" id="A0A1M5YCA2"/>
<sequence>MKYAQSNIVLLALAILSCLTLTAQSTNSVLVEARVLNDQGTPIQDALVEVDDTELFSVTDEEGRFSIQMNDTSVLEISATGYQEVTLSGLEDQEDVILISNLDSKVQVAYREVDKDELIAGGISHINLEQLIEKNYTTYSLENLNGFIGGFNGGNIWGMSNYLVLVDGVPRSANSALPIEIEQISFLKGVSAVSLYGSRAAQGVINITTKRGQIGKQRIDVRVNAGLFVPKRYPKYLGSAEYMTLYNEARANDGLAQLYSDETIYNYGSNTNSYRYPNVNYYSDAYLKKVNQRYDATLQISGGNESAKYYTDIGFLRIGDFVNFGQARQNKTERFNVRGNVDLKINDWIKASLGANAIYYSGRGVNANYWESAATVRPNRFAPLIPVDRIPADNQAAQLLVDNSSNLIDGRFLLGGTQLDQTNAFASIYAGGYNTYTSREFQFNTAIDADLNRALKGLTFRTMFGVDYATSYNQSYNNQYAVYQASWNTMNGVDEIGGLTKYGQDATDGIQNINNSAYQQTIAFSSQLNYSADIDQNQHFSAMLVAGGWQQTQSGAYHRISNVNLGLQLAYDYKNKYYLLFNEAAIHSARLAKGNRTGYSPTATLAWKIDKEPFLENSTLIDDLQLSVTAGIVSTDLGINDYYLYENVYTQTDGAWYSWRDGALTRTTDSRQGGNKGLTFAKRKEFNVELKGSLFEKSFDFQTAFFRNRMKGNIIQASILYPNYFQNFYPNSSFIPYINYENDDRVGFDFDFTYHHRSGSVNWSLGVAGIYYDTQASKRAEMFEDAYQYREGLPLDGLWGLRSDGLFDNEEEIANAPSQDALGNVAPGDIKYIDQNNDGVINAQDEVYLGKAGWNGAPLSAGIHLSATWKNLTLFALATGQTGAYAMKNSSYFWIDGEDKYSIITRDRWTPETADTATFPRLTTQNSANNYRSSDYWIYKTDRIDLAKIQLSYELPQNVLGDSLFKNLNIYISGANLLTISPERELLELNIGGAPQTRFYNLGLKALF</sequence>
<dbReference type="InterPro" id="IPR008969">
    <property type="entry name" value="CarboxyPept-like_regulatory"/>
</dbReference>
<reference evidence="3" key="2">
    <citation type="submission" date="2016-11" db="EMBL/GenBank/DDBJ databases">
        <authorList>
            <person name="Jaros S."/>
            <person name="Januszkiewicz K."/>
            <person name="Wedrychowicz H."/>
        </authorList>
    </citation>
    <scope>NUCLEOTIDE SEQUENCE [LARGE SCALE GENOMIC DNA]</scope>
    <source>
        <strain evidence="3">DSM 19859</strain>
    </source>
</reference>
<dbReference type="PROSITE" id="PS51257">
    <property type="entry name" value="PROKAR_LIPOPROTEIN"/>
    <property type="match status" value="1"/>
</dbReference>
<dbReference type="EMBL" id="QOVN01000002">
    <property type="protein sequence ID" value="RXG30649.1"/>
    <property type="molecule type" value="Genomic_DNA"/>
</dbReference>
<keyword evidence="1" id="KW-0732">Signal</keyword>
<dbReference type="STRING" id="573501.SAMN04487999_2109"/>
<evidence type="ECO:0000256" key="1">
    <source>
        <dbReference type="SAM" id="SignalP"/>
    </source>
</evidence>
<evidence type="ECO:0000313" key="3">
    <source>
        <dbReference type="EMBL" id="SHI09665.1"/>
    </source>
</evidence>
<evidence type="ECO:0000313" key="4">
    <source>
        <dbReference type="Proteomes" id="UP000184240"/>
    </source>
</evidence>
<feature type="signal peptide" evidence="1">
    <location>
        <begin position="1"/>
        <end position="23"/>
    </location>
</feature>
<dbReference type="Gene3D" id="2.170.130.10">
    <property type="entry name" value="TonB-dependent receptor, plug domain"/>
    <property type="match status" value="1"/>
</dbReference>
<organism evidence="3 4">
    <name type="scientific">Leeuwenhoekiella palythoae</name>
    <dbReference type="NCBI Taxonomy" id="573501"/>
    <lineage>
        <taxon>Bacteria</taxon>
        <taxon>Pseudomonadati</taxon>
        <taxon>Bacteroidota</taxon>
        <taxon>Flavobacteriia</taxon>
        <taxon>Flavobacteriales</taxon>
        <taxon>Flavobacteriaceae</taxon>
        <taxon>Leeuwenhoekiella</taxon>
    </lineage>
</organism>
<dbReference type="InterPro" id="IPR023996">
    <property type="entry name" value="TonB-dep_OMP_SusC/RagA"/>
</dbReference>
<dbReference type="Proteomes" id="UP000290037">
    <property type="component" value="Unassembled WGS sequence"/>
</dbReference>
<proteinExistence type="predicted"/>
<feature type="chain" id="PRO_5012567688" evidence="1">
    <location>
        <begin position="24"/>
        <end position="1008"/>
    </location>
</feature>
<dbReference type="Gene3D" id="2.60.40.1120">
    <property type="entry name" value="Carboxypeptidase-like, regulatory domain"/>
    <property type="match status" value="1"/>
</dbReference>
<dbReference type="RefSeq" id="WP_072982814.1">
    <property type="nucleotide sequence ID" value="NZ_FQXT01000003.1"/>
</dbReference>